<name>A0A1W6SKR2_9PROT</name>
<evidence type="ECO:0000256" key="6">
    <source>
        <dbReference type="ARBA" id="ARBA00023136"/>
    </source>
</evidence>
<feature type="transmembrane region" description="Helical" evidence="7">
    <location>
        <begin position="28"/>
        <end position="49"/>
    </location>
</feature>
<keyword evidence="4 7" id="KW-0812">Transmembrane</keyword>
<evidence type="ECO:0000256" key="4">
    <source>
        <dbReference type="ARBA" id="ARBA00022692"/>
    </source>
</evidence>
<dbReference type="GO" id="GO:0005886">
    <property type="term" value="C:plasma membrane"/>
    <property type="evidence" value="ECO:0007669"/>
    <property type="project" value="UniProtKB-SubCell"/>
</dbReference>
<evidence type="ECO:0000256" key="3">
    <source>
        <dbReference type="ARBA" id="ARBA00022475"/>
    </source>
</evidence>
<keyword evidence="5 7" id="KW-1133">Transmembrane helix</keyword>
<evidence type="ECO:0000256" key="1">
    <source>
        <dbReference type="ARBA" id="ARBA00004651"/>
    </source>
</evidence>
<dbReference type="OrthoDB" id="9813426at2"/>
<accession>A0A1W6SKR2</accession>
<dbReference type="NCBIfam" id="NF008102">
    <property type="entry name" value="PRK10847.1"/>
    <property type="match status" value="1"/>
</dbReference>
<keyword evidence="10" id="KW-1185">Reference proteome</keyword>
<evidence type="ECO:0000313" key="10">
    <source>
        <dbReference type="Proteomes" id="UP000012179"/>
    </source>
</evidence>
<comment type="similarity">
    <text evidence="2 7">Belongs to the DedA family.</text>
</comment>
<dbReference type="InterPro" id="IPR032818">
    <property type="entry name" value="DedA-like"/>
</dbReference>
<dbReference type="Proteomes" id="UP000012179">
    <property type="component" value="Chromosome"/>
</dbReference>
<dbReference type="PANTHER" id="PTHR30353:SF0">
    <property type="entry name" value="TRANSMEMBRANE PROTEIN"/>
    <property type="match status" value="1"/>
</dbReference>
<protein>
    <recommendedName>
        <fullName evidence="8">VTT domain-containing protein</fullName>
    </recommendedName>
</protein>
<dbReference type="InterPro" id="IPR032816">
    <property type="entry name" value="VTT_dom"/>
</dbReference>
<feature type="transmembrane region" description="Helical" evidence="7">
    <location>
        <begin position="154"/>
        <end position="176"/>
    </location>
</feature>
<dbReference type="eggNOG" id="COG0586">
    <property type="taxonomic scope" value="Bacteria"/>
</dbReference>
<feature type="transmembrane region" description="Helical" evidence="7">
    <location>
        <begin position="188"/>
        <end position="206"/>
    </location>
</feature>
<dbReference type="AlphaFoldDB" id="A0A1W6SKR2"/>
<evidence type="ECO:0000256" key="5">
    <source>
        <dbReference type="ARBA" id="ARBA00022989"/>
    </source>
</evidence>
<evidence type="ECO:0000259" key="8">
    <source>
        <dbReference type="Pfam" id="PF09335"/>
    </source>
</evidence>
<dbReference type="KEGG" id="nlc:EBAPG3_000540"/>
<gene>
    <name evidence="9" type="ORF">EBAPG3_000540</name>
</gene>
<evidence type="ECO:0000313" key="9">
    <source>
        <dbReference type="EMBL" id="ARO86388.1"/>
    </source>
</evidence>
<dbReference type="InterPro" id="IPR058127">
    <property type="entry name" value="DedA"/>
</dbReference>
<evidence type="ECO:0000256" key="7">
    <source>
        <dbReference type="RuleBase" id="RU367016"/>
    </source>
</evidence>
<feature type="domain" description="VTT" evidence="8">
    <location>
        <begin position="49"/>
        <end position="173"/>
    </location>
</feature>
<comment type="subcellular location">
    <subcellularLocation>
        <location evidence="1 7">Cell membrane</location>
        <topology evidence="1 7">Multi-pass membrane protein</topology>
    </subcellularLocation>
</comment>
<keyword evidence="3 7" id="KW-1003">Cell membrane</keyword>
<sequence>MELLTTFIDIILHLDQHLIWLVQNYGSWIYLILFLIIFCETGLVVTPFLPGDSLLFVAGAIAASGAMDVQWLAAMLMLAAFCGDNTNYWIGRYFGPRIFSRADSRLLNRAHLEKTHQFYAKHGGKTIIFARFLPIVRTFAPFVAGVGRMVYPRFMAYSAFGSIFWISFFVFGGFFFGNVPIVKNNLTFFIFGIIIISILPGIIQFIRSRFGNGGQKA</sequence>
<organism evidence="9 10">
    <name type="scientific">Nitrosospira lacus</name>
    <dbReference type="NCBI Taxonomy" id="1288494"/>
    <lineage>
        <taxon>Bacteria</taxon>
        <taxon>Pseudomonadati</taxon>
        <taxon>Pseudomonadota</taxon>
        <taxon>Betaproteobacteria</taxon>
        <taxon>Nitrosomonadales</taxon>
        <taxon>Nitrosomonadaceae</taxon>
        <taxon>Nitrosospira</taxon>
    </lineage>
</organism>
<evidence type="ECO:0000256" key="2">
    <source>
        <dbReference type="ARBA" id="ARBA00010792"/>
    </source>
</evidence>
<dbReference type="Pfam" id="PF09335">
    <property type="entry name" value="VTT_dom"/>
    <property type="match status" value="1"/>
</dbReference>
<dbReference type="RefSeq" id="WP_004180577.1">
    <property type="nucleotide sequence ID" value="NZ_CP021106.3"/>
</dbReference>
<feature type="transmembrane region" description="Helical" evidence="7">
    <location>
        <begin position="55"/>
        <end position="82"/>
    </location>
</feature>
<proteinExistence type="inferred from homology"/>
<dbReference type="PANTHER" id="PTHR30353">
    <property type="entry name" value="INNER MEMBRANE PROTEIN DEDA-RELATED"/>
    <property type="match status" value="1"/>
</dbReference>
<keyword evidence="6 7" id="KW-0472">Membrane</keyword>
<reference evidence="9 10" key="1">
    <citation type="journal article" date="2015" name="Int. J. Syst. Evol. Microbiol.">
        <title>Nitrosospira lacus sp. nov., a psychrotolerant, ammonia-oxidizing bacterium from sandy lake sediment.</title>
        <authorList>
            <person name="Urakawa H."/>
            <person name="Garcia J.C."/>
            <person name="Nielsen J.L."/>
            <person name="Le V.Q."/>
            <person name="Kozlowski J.A."/>
            <person name="Stein L.Y."/>
            <person name="Lim C.K."/>
            <person name="Pommerening-Roser A."/>
            <person name="Martens-Habbena W."/>
            <person name="Stahl D.A."/>
            <person name="Klotz M.G."/>
        </authorList>
    </citation>
    <scope>NUCLEOTIDE SEQUENCE [LARGE SCALE GENOMIC DNA]</scope>
    <source>
        <strain evidence="9 10">APG3</strain>
    </source>
</reference>
<dbReference type="EMBL" id="CP021106">
    <property type="protein sequence ID" value="ARO86388.1"/>
    <property type="molecule type" value="Genomic_DNA"/>
</dbReference>